<organism evidence="2 3">
    <name type="scientific">Spirosoma arboris</name>
    <dbReference type="NCBI Taxonomy" id="2682092"/>
    <lineage>
        <taxon>Bacteria</taxon>
        <taxon>Pseudomonadati</taxon>
        <taxon>Bacteroidota</taxon>
        <taxon>Cytophagia</taxon>
        <taxon>Cytophagales</taxon>
        <taxon>Cytophagaceae</taxon>
        <taxon>Spirosoma</taxon>
    </lineage>
</organism>
<feature type="transmembrane region" description="Helical" evidence="1">
    <location>
        <begin position="77"/>
        <end position="95"/>
    </location>
</feature>
<keyword evidence="1" id="KW-0812">Transmembrane</keyword>
<reference evidence="2 3" key="1">
    <citation type="submission" date="2019-12" db="EMBL/GenBank/DDBJ databases">
        <title>Spirosoma sp. HMF4905 genome sequencing and assembly.</title>
        <authorList>
            <person name="Kang H."/>
            <person name="Cha I."/>
            <person name="Kim H."/>
            <person name="Joh K."/>
        </authorList>
    </citation>
    <scope>NUCLEOTIDE SEQUENCE [LARGE SCALE GENOMIC DNA]</scope>
    <source>
        <strain evidence="2 3">HMF4905</strain>
    </source>
</reference>
<dbReference type="RefSeq" id="WP_157588662.1">
    <property type="nucleotide sequence ID" value="NZ_WPIN01000013.1"/>
</dbReference>
<feature type="transmembrane region" description="Helical" evidence="1">
    <location>
        <begin position="6"/>
        <end position="24"/>
    </location>
</feature>
<dbReference type="Gene3D" id="1.20.120.1630">
    <property type="match status" value="1"/>
</dbReference>
<keyword evidence="1" id="KW-0472">Membrane</keyword>
<dbReference type="AlphaFoldDB" id="A0A7K1SJI0"/>
<protein>
    <submittedName>
        <fullName evidence="2">Uncharacterized protein</fullName>
    </submittedName>
</protein>
<dbReference type="Proteomes" id="UP000436006">
    <property type="component" value="Unassembled WGS sequence"/>
</dbReference>
<evidence type="ECO:0000256" key="1">
    <source>
        <dbReference type="SAM" id="Phobius"/>
    </source>
</evidence>
<dbReference type="EMBL" id="WPIN01000013">
    <property type="protein sequence ID" value="MVM33952.1"/>
    <property type="molecule type" value="Genomic_DNA"/>
</dbReference>
<accession>A0A7K1SJI0</accession>
<comment type="caution">
    <text evidence="2">The sequence shown here is derived from an EMBL/GenBank/DDBJ whole genome shotgun (WGS) entry which is preliminary data.</text>
</comment>
<evidence type="ECO:0000313" key="2">
    <source>
        <dbReference type="EMBL" id="MVM33952.1"/>
    </source>
</evidence>
<proteinExistence type="predicted"/>
<gene>
    <name evidence="2" type="ORF">GO755_28210</name>
</gene>
<sequence>MNELIYKISLGLLVIAMNGIRFYFQQRYKTTHAHRIPEREPIRERVLVGIVTLSLAPPGLLWLFTDWLSFGQLSLPDGVRVVGFLIGAYAMWLFYRVHRQLGDNWSLCWKSDLSINS</sequence>
<keyword evidence="3" id="KW-1185">Reference proteome</keyword>
<name>A0A7K1SJI0_9BACT</name>
<feature type="transmembrane region" description="Helical" evidence="1">
    <location>
        <begin position="45"/>
        <end position="65"/>
    </location>
</feature>
<evidence type="ECO:0000313" key="3">
    <source>
        <dbReference type="Proteomes" id="UP000436006"/>
    </source>
</evidence>
<keyword evidence="1" id="KW-1133">Transmembrane helix</keyword>